<name>A0ABM7IMF3_9MYCO</name>
<organism evidence="1 2">
    <name type="scientific">Mycolicibacterium aubagnense</name>
    <dbReference type="NCBI Taxonomy" id="319707"/>
    <lineage>
        <taxon>Bacteria</taxon>
        <taxon>Bacillati</taxon>
        <taxon>Actinomycetota</taxon>
        <taxon>Actinomycetes</taxon>
        <taxon>Mycobacteriales</taxon>
        <taxon>Mycobacteriaceae</taxon>
        <taxon>Mycolicibacterium</taxon>
    </lineage>
</organism>
<sequence>MSRTQADDLNYALRELDELTNPPAEWVEEGIRPVRGDVSVAASNLLRELIFRAELPLPQLAQVADGGVRIWWLGSGEQLTIEITAEGFSATAISEIDGRKTVVFHRDIEGDAIALTADELTQTRALIEELGGPSALIW</sequence>
<evidence type="ECO:0000313" key="1">
    <source>
        <dbReference type="EMBL" id="BBX87991.1"/>
    </source>
</evidence>
<gene>
    <name evidence="1" type="ORF">MAUB_58640</name>
</gene>
<reference evidence="1 2" key="1">
    <citation type="journal article" date="2019" name="Emerg. Microbes Infect.">
        <title>Comprehensive subspecies identification of 175 nontuberculous mycobacteria species based on 7547 genomic profiles.</title>
        <authorList>
            <person name="Matsumoto Y."/>
            <person name="Kinjo T."/>
            <person name="Motooka D."/>
            <person name="Nabeya D."/>
            <person name="Jung N."/>
            <person name="Uechi K."/>
            <person name="Horii T."/>
            <person name="Iida T."/>
            <person name="Fujita J."/>
            <person name="Nakamura S."/>
        </authorList>
    </citation>
    <scope>NUCLEOTIDE SEQUENCE [LARGE SCALE GENOMIC DNA]</scope>
    <source>
        <strain evidence="1 2">JCM 15296</strain>
    </source>
</reference>
<proteinExistence type="predicted"/>
<evidence type="ECO:0000313" key="2">
    <source>
        <dbReference type="Proteomes" id="UP000465609"/>
    </source>
</evidence>
<protein>
    <submittedName>
        <fullName evidence="1">Uncharacterized protein</fullName>
    </submittedName>
</protein>
<dbReference type="RefSeq" id="WP_138233522.1">
    <property type="nucleotide sequence ID" value="NZ_AP022577.1"/>
</dbReference>
<keyword evidence="2" id="KW-1185">Reference proteome</keyword>
<dbReference type="Proteomes" id="UP000465609">
    <property type="component" value="Chromosome"/>
</dbReference>
<dbReference type="EMBL" id="AP022577">
    <property type="protein sequence ID" value="BBX87991.1"/>
    <property type="molecule type" value="Genomic_DNA"/>
</dbReference>
<accession>A0ABM7IMF3</accession>